<protein>
    <recommendedName>
        <fullName evidence="3">L-serine ammonia-lyase</fullName>
        <ecNumber evidence="3">4.3.1.17</ecNumber>
    </recommendedName>
</protein>
<dbReference type="SUPFAM" id="SSF53686">
    <property type="entry name" value="Tryptophan synthase beta subunit-like PLP-dependent enzymes"/>
    <property type="match status" value="1"/>
</dbReference>
<evidence type="ECO:0000313" key="9">
    <source>
        <dbReference type="Proteomes" id="UP001610432"/>
    </source>
</evidence>
<comment type="cofactor">
    <cofactor evidence="1">
        <name>pyridoxal 5'-phosphate</name>
        <dbReference type="ChEBI" id="CHEBI:597326"/>
    </cofactor>
</comment>
<keyword evidence="9" id="KW-1185">Reference proteome</keyword>
<evidence type="ECO:0000256" key="6">
    <source>
        <dbReference type="ARBA" id="ARBA00049406"/>
    </source>
</evidence>
<dbReference type="RefSeq" id="XP_070885694.1">
    <property type="nucleotide sequence ID" value="XM_071024465.1"/>
</dbReference>
<proteinExistence type="inferred from homology"/>
<sequence>MTRMEKKPWIEAPLIESASLSKTAGCRVFLKLELLQPSGSFKTRGIGNLIRNALRDPSNKGKELHFYSSSGGNAGLAAVIAARDLNRPCTVVVPNSTKPMMVQKLRDAGAADVIQHGDSWFEADTHLRKTFIENQDASGSAKRNIYIHPFDHPDIWEGAGTMIEEIAEQLPAKEGSRALFPADVIVCSVGGGGLFNGIVGGLDKHLRSQQGHEATESTGGKVRVLAVETEGADSLALALRNNCLKSLPAITSLATSLGALQVAPQTLKYAQSPPSGVDVLSVVGSDAEAAKGVIRLADEVRLQVELACGISVAVGSSARVKEYVPDLTPESRVVVVVCGGSNITAEMIAQYRQNLQSGWR</sequence>
<keyword evidence="5" id="KW-0456">Lyase</keyword>
<dbReference type="Proteomes" id="UP001610432">
    <property type="component" value="Unassembled WGS sequence"/>
</dbReference>
<keyword evidence="4" id="KW-0663">Pyridoxal phosphate</keyword>
<evidence type="ECO:0000256" key="4">
    <source>
        <dbReference type="ARBA" id="ARBA00022898"/>
    </source>
</evidence>
<evidence type="ECO:0000256" key="5">
    <source>
        <dbReference type="ARBA" id="ARBA00023239"/>
    </source>
</evidence>
<evidence type="ECO:0000313" key="8">
    <source>
        <dbReference type="EMBL" id="KAL2866715.1"/>
    </source>
</evidence>
<accession>A0ABR4LQC4</accession>
<dbReference type="EC" id="4.3.1.17" evidence="3"/>
<evidence type="ECO:0000256" key="1">
    <source>
        <dbReference type="ARBA" id="ARBA00001933"/>
    </source>
</evidence>
<comment type="caution">
    <text evidence="8">The sequence shown here is derived from an EMBL/GenBank/DDBJ whole genome shotgun (WGS) entry which is preliminary data.</text>
</comment>
<dbReference type="Pfam" id="PF00291">
    <property type="entry name" value="PALP"/>
    <property type="match status" value="1"/>
</dbReference>
<dbReference type="EMBL" id="JBFXLQ010000023">
    <property type="protein sequence ID" value="KAL2866715.1"/>
    <property type="molecule type" value="Genomic_DNA"/>
</dbReference>
<gene>
    <name evidence="8" type="ORF">BJX67DRAFT_124933</name>
</gene>
<comment type="similarity">
    <text evidence="2">Belongs to the serine/threonine dehydratase family.</text>
</comment>
<evidence type="ECO:0000256" key="3">
    <source>
        <dbReference type="ARBA" id="ARBA00012093"/>
    </source>
</evidence>
<name>A0ABR4LQC4_9EURO</name>
<dbReference type="Gene3D" id="3.40.50.1100">
    <property type="match status" value="2"/>
</dbReference>
<organism evidence="8 9">
    <name type="scientific">Aspergillus lucknowensis</name>
    <dbReference type="NCBI Taxonomy" id="176173"/>
    <lineage>
        <taxon>Eukaryota</taxon>
        <taxon>Fungi</taxon>
        <taxon>Dikarya</taxon>
        <taxon>Ascomycota</taxon>
        <taxon>Pezizomycotina</taxon>
        <taxon>Eurotiomycetes</taxon>
        <taxon>Eurotiomycetidae</taxon>
        <taxon>Eurotiales</taxon>
        <taxon>Aspergillaceae</taxon>
        <taxon>Aspergillus</taxon>
        <taxon>Aspergillus subgen. Nidulantes</taxon>
    </lineage>
</organism>
<dbReference type="PANTHER" id="PTHR48078:SF2">
    <property type="entry name" value="CATABOLIC L-SERINE_THREONINE DEHYDRATASE"/>
    <property type="match status" value="1"/>
</dbReference>
<reference evidence="8 9" key="1">
    <citation type="submission" date="2024-07" db="EMBL/GenBank/DDBJ databases">
        <title>Section-level genome sequencing and comparative genomics of Aspergillus sections Usti and Cavernicolus.</title>
        <authorList>
            <consortium name="Lawrence Berkeley National Laboratory"/>
            <person name="Nybo J.L."/>
            <person name="Vesth T.C."/>
            <person name="Theobald S."/>
            <person name="Frisvad J.C."/>
            <person name="Larsen T.O."/>
            <person name="Kjaerboelling I."/>
            <person name="Rothschild-Mancinelli K."/>
            <person name="Lyhne E.K."/>
            <person name="Kogle M.E."/>
            <person name="Barry K."/>
            <person name="Clum A."/>
            <person name="Na H."/>
            <person name="Ledsgaard L."/>
            <person name="Lin J."/>
            <person name="Lipzen A."/>
            <person name="Kuo A."/>
            <person name="Riley R."/>
            <person name="Mondo S."/>
            <person name="Labutti K."/>
            <person name="Haridas S."/>
            <person name="Pangalinan J."/>
            <person name="Salamov A.A."/>
            <person name="Simmons B.A."/>
            <person name="Magnuson J.K."/>
            <person name="Chen J."/>
            <person name="Drula E."/>
            <person name="Henrissat B."/>
            <person name="Wiebenga A."/>
            <person name="Lubbers R.J."/>
            <person name="Gomes A.C."/>
            <person name="Macurrencykelacurrency M.R."/>
            <person name="Stajich J."/>
            <person name="Grigoriev I.V."/>
            <person name="Mortensen U.H."/>
            <person name="De Vries R.P."/>
            <person name="Baker S.E."/>
            <person name="Andersen M.R."/>
        </authorList>
    </citation>
    <scope>NUCLEOTIDE SEQUENCE [LARGE SCALE GENOMIC DNA]</scope>
    <source>
        <strain evidence="8 9">CBS 449.75</strain>
    </source>
</reference>
<dbReference type="CDD" id="cd06448">
    <property type="entry name" value="L-Ser-dehyd"/>
    <property type="match status" value="1"/>
</dbReference>
<dbReference type="PANTHER" id="PTHR48078">
    <property type="entry name" value="THREONINE DEHYDRATASE, MITOCHONDRIAL-RELATED"/>
    <property type="match status" value="1"/>
</dbReference>
<evidence type="ECO:0000256" key="2">
    <source>
        <dbReference type="ARBA" id="ARBA00010869"/>
    </source>
</evidence>
<comment type="catalytic activity">
    <reaction evidence="6">
        <text>L-serine = pyruvate + NH4(+)</text>
        <dbReference type="Rhea" id="RHEA:19169"/>
        <dbReference type="ChEBI" id="CHEBI:15361"/>
        <dbReference type="ChEBI" id="CHEBI:28938"/>
        <dbReference type="ChEBI" id="CHEBI:33384"/>
        <dbReference type="EC" id="4.3.1.17"/>
    </reaction>
</comment>
<evidence type="ECO:0000259" key="7">
    <source>
        <dbReference type="Pfam" id="PF00291"/>
    </source>
</evidence>
<dbReference type="InterPro" id="IPR050147">
    <property type="entry name" value="Ser/Thr_Dehydratase"/>
</dbReference>
<dbReference type="InterPro" id="IPR036052">
    <property type="entry name" value="TrpB-like_PALP_sf"/>
</dbReference>
<feature type="domain" description="Tryptophan synthase beta chain-like PALP" evidence="7">
    <location>
        <begin position="12"/>
        <end position="339"/>
    </location>
</feature>
<dbReference type="GeneID" id="98139537"/>
<dbReference type="InterPro" id="IPR001926">
    <property type="entry name" value="TrpB-like_PALP"/>
</dbReference>